<sequence length="149" mass="17098">MINMTGARFSRGNENETSEFAIVRIQQLLKQFDSVVTDQSFTMEYSREVSLCLDNATESNSNSILNCCSNKLVTCAQSKTKRDLTLNYDYSQWDISDEQYSKFKSSGFFDLILSLFNDVMDLYILAINLDEAEKRIHLKYSLVVNKGKP</sequence>
<proteinExistence type="predicted"/>
<dbReference type="AlphaFoldDB" id="A0A6N8F8P4"/>
<name>A0A6N8F8P4_9GAMM</name>
<dbReference type="RefSeq" id="WP_155694196.1">
    <property type="nucleotide sequence ID" value="NZ_WOCD01000001.1"/>
</dbReference>
<reference evidence="1 2" key="1">
    <citation type="submission" date="2019-11" db="EMBL/GenBank/DDBJ databases">
        <title>P. haliotis isolates from Z. marina roots.</title>
        <authorList>
            <person name="Cohen M."/>
            <person name="Jospin G."/>
            <person name="Eisen J.A."/>
            <person name="Coil D.A."/>
        </authorList>
    </citation>
    <scope>NUCLEOTIDE SEQUENCE [LARGE SCALE GENOMIC DNA]</scope>
    <source>
        <strain evidence="1 2">UCD-MCMsp1aY</strain>
    </source>
</reference>
<keyword evidence="2" id="KW-1185">Reference proteome</keyword>
<comment type="caution">
    <text evidence="1">The sequence shown here is derived from an EMBL/GenBank/DDBJ whole genome shotgun (WGS) entry which is preliminary data.</text>
</comment>
<dbReference type="EMBL" id="WOCD01000001">
    <property type="protein sequence ID" value="MUH71457.1"/>
    <property type="molecule type" value="Genomic_DNA"/>
</dbReference>
<gene>
    <name evidence="1" type="ORF">GNP35_02440</name>
</gene>
<organism evidence="1 2">
    <name type="scientific">Psychrosphaera haliotis</name>
    <dbReference type="NCBI Taxonomy" id="555083"/>
    <lineage>
        <taxon>Bacteria</taxon>
        <taxon>Pseudomonadati</taxon>
        <taxon>Pseudomonadota</taxon>
        <taxon>Gammaproteobacteria</taxon>
        <taxon>Alteromonadales</taxon>
        <taxon>Pseudoalteromonadaceae</taxon>
        <taxon>Psychrosphaera</taxon>
    </lineage>
</organism>
<dbReference type="Proteomes" id="UP000439994">
    <property type="component" value="Unassembled WGS sequence"/>
</dbReference>
<protein>
    <submittedName>
        <fullName evidence="1">Uncharacterized protein</fullName>
    </submittedName>
</protein>
<evidence type="ECO:0000313" key="2">
    <source>
        <dbReference type="Proteomes" id="UP000439994"/>
    </source>
</evidence>
<evidence type="ECO:0000313" key="1">
    <source>
        <dbReference type="EMBL" id="MUH71457.1"/>
    </source>
</evidence>
<accession>A0A6N8F8P4</accession>